<comment type="similarity">
    <text evidence="7">Belongs to the TANC family.</text>
</comment>
<dbReference type="PROSITE" id="PS50088">
    <property type="entry name" value="ANK_REPEAT"/>
    <property type="match status" value="7"/>
</dbReference>
<feature type="region of interest" description="Disordered" evidence="10">
    <location>
        <begin position="426"/>
        <end position="446"/>
    </location>
</feature>
<dbReference type="Gene3D" id="1.25.40.20">
    <property type="entry name" value="Ankyrin repeat-containing domain"/>
    <property type="match status" value="2"/>
</dbReference>
<evidence type="ECO:0000256" key="7">
    <source>
        <dbReference type="ARBA" id="ARBA00038259"/>
    </source>
</evidence>
<feature type="repeat" description="TPR" evidence="9">
    <location>
        <begin position="2000"/>
        <end position="2033"/>
    </location>
</feature>
<keyword evidence="4" id="KW-0770">Synapse</keyword>
<dbReference type="Pfam" id="PF13637">
    <property type="entry name" value="Ank_4"/>
    <property type="match status" value="1"/>
</dbReference>
<dbReference type="GO" id="GO:0061001">
    <property type="term" value="P:regulation of dendritic spine morphogenesis"/>
    <property type="evidence" value="ECO:0007669"/>
    <property type="project" value="TreeGrafter"/>
</dbReference>
<feature type="compositionally biased region" description="Polar residues" evidence="10">
    <location>
        <begin position="651"/>
        <end position="669"/>
    </location>
</feature>
<gene>
    <name evidence="13" type="ORF">QTP70_027117</name>
</gene>
<feature type="repeat" description="ANK" evidence="8">
    <location>
        <begin position="1774"/>
        <end position="1806"/>
    </location>
</feature>
<keyword evidence="1" id="KW-0597">Phosphoprotein</keyword>
<dbReference type="SMART" id="SM00248">
    <property type="entry name" value="ANK"/>
    <property type="match status" value="9"/>
</dbReference>
<dbReference type="Pfam" id="PF00023">
    <property type="entry name" value="Ank"/>
    <property type="match status" value="1"/>
</dbReference>
<evidence type="ECO:0000256" key="2">
    <source>
        <dbReference type="ARBA" id="ARBA00022737"/>
    </source>
</evidence>
<organism evidence="13 14">
    <name type="scientific">Hemibagrus guttatus</name>
    <dbReference type="NCBI Taxonomy" id="175788"/>
    <lineage>
        <taxon>Eukaryota</taxon>
        <taxon>Metazoa</taxon>
        <taxon>Chordata</taxon>
        <taxon>Craniata</taxon>
        <taxon>Vertebrata</taxon>
        <taxon>Euteleostomi</taxon>
        <taxon>Actinopterygii</taxon>
        <taxon>Neopterygii</taxon>
        <taxon>Teleostei</taxon>
        <taxon>Ostariophysi</taxon>
        <taxon>Siluriformes</taxon>
        <taxon>Bagridae</taxon>
        <taxon>Hemibagrus</taxon>
    </lineage>
</organism>
<feature type="compositionally biased region" description="Low complexity" evidence="10">
    <location>
        <begin position="2187"/>
        <end position="2203"/>
    </location>
</feature>
<feature type="region of interest" description="Disordered" evidence="10">
    <location>
        <begin position="344"/>
        <end position="390"/>
    </location>
</feature>
<evidence type="ECO:0000256" key="3">
    <source>
        <dbReference type="ARBA" id="ARBA00022803"/>
    </source>
</evidence>
<keyword evidence="2" id="KW-0677">Repeat</keyword>
<feature type="compositionally biased region" description="Low complexity" evidence="10">
    <location>
        <begin position="2399"/>
        <end position="2416"/>
    </location>
</feature>
<feature type="region of interest" description="Disordered" evidence="10">
    <location>
        <begin position="2050"/>
        <end position="2083"/>
    </location>
</feature>
<evidence type="ECO:0000256" key="4">
    <source>
        <dbReference type="ARBA" id="ARBA00023018"/>
    </source>
</evidence>
<evidence type="ECO:0000256" key="8">
    <source>
        <dbReference type="PROSITE-ProRule" id="PRU00023"/>
    </source>
</evidence>
<feature type="repeat" description="TPR" evidence="9">
    <location>
        <begin position="1966"/>
        <end position="1999"/>
    </location>
</feature>
<dbReference type="InterPro" id="IPR019734">
    <property type="entry name" value="TPR_rpt"/>
</dbReference>
<dbReference type="Proteomes" id="UP001274896">
    <property type="component" value="Unassembled WGS sequence"/>
</dbReference>
<dbReference type="PRINTS" id="PR01415">
    <property type="entry name" value="ANKYRIN"/>
</dbReference>
<feature type="compositionally biased region" description="Polar residues" evidence="10">
    <location>
        <begin position="2159"/>
        <end position="2179"/>
    </location>
</feature>
<feature type="repeat" description="ANK" evidence="8">
    <location>
        <begin position="1596"/>
        <end position="1628"/>
    </location>
</feature>
<dbReference type="Pfam" id="PF25520">
    <property type="entry name" value="AAA_lid_TANC1"/>
    <property type="match status" value="1"/>
</dbReference>
<dbReference type="PANTHER" id="PTHR24166:SF21">
    <property type="entry name" value="PROTEIN TANC2"/>
    <property type="match status" value="1"/>
</dbReference>
<dbReference type="InterPro" id="IPR036770">
    <property type="entry name" value="Ankyrin_rpt-contain_sf"/>
</dbReference>
<dbReference type="SUPFAM" id="SSF52540">
    <property type="entry name" value="P-loop containing nucleoside triphosphate hydrolases"/>
    <property type="match status" value="1"/>
</dbReference>
<evidence type="ECO:0008006" key="15">
    <source>
        <dbReference type="Google" id="ProtNLM"/>
    </source>
</evidence>
<dbReference type="InterPro" id="IPR011990">
    <property type="entry name" value="TPR-like_helical_dom_sf"/>
</dbReference>
<name>A0AAE0UNM3_9TELE</name>
<feature type="region of interest" description="Disordered" evidence="10">
    <location>
        <begin position="634"/>
        <end position="677"/>
    </location>
</feature>
<feature type="region of interest" description="Disordered" evidence="10">
    <location>
        <begin position="218"/>
        <end position="324"/>
    </location>
</feature>
<dbReference type="GO" id="GO:0043197">
    <property type="term" value="C:dendritic spine"/>
    <property type="evidence" value="ECO:0007669"/>
    <property type="project" value="TreeGrafter"/>
</dbReference>
<dbReference type="Pfam" id="PF12796">
    <property type="entry name" value="Ank_2"/>
    <property type="match status" value="3"/>
</dbReference>
<dbReference type="InterPro" id="IPR058018">
    <property type="entry name" value="AAA_lid_TANC1/2"/>
</dbReference>
<evidence type="ECO:0000256" key="10">
    <source>
        <dbReference type="SAM" id="MobiDB-lite"/>
    </source>
</evidence>
<dbReference type="PROSITE" id="PS50005">
    <property type="entry name" value="TPR"/>
    <property type="match status" value="2"/>
</dbReference>
<feature type="compositionally biased region" description="Polar residues" evidence="10">
    <location>
        <begin position="2226"/>
        <end position="2239"/>
    </location>
</feature>
<evidence type="ECO:0000256" key="6">
    <source>
        <dbReference type="ARBA" id="ARBA00034110"/>
    </source>
</evidence>
<dbReference type="InterPro" id="IPR027417">
    <property type="entry name" value="P-loop_NTPase"/>
</dbReference>
<feature type="compositionally biased region" description="Low complexity" evidence="10">
    <location>
        <begin position="366"/>
        <end position="376"/>
    </location>
</feature>
<feature type="region of interest" description="Disordered" evidence="10">
    <location>
        <begin position="1498"/>
        <end position="1523"/>
    </location>
</feature>
<feature type="region of interest" description="Disordered" evidence="10">
    <location>
        <begin position="118"/>
        <end position="138"/>
    </location>
</feature>
<dbReference type="InterPro" id="IPR058056">
    <property type="entry name" value="WH_TANC1/2"/>
</dbReference>
<feature type="region of interest" description="Disordered" evidence="10">
    <location>
        <begin position="1223"/>
        <end position="1246"/>
    </location>
</feature>
<feature type="repeat" description="ANK" evidence="8">
    <location>
        <begin position="1741"/>
        <end position="1773"/>
    </location>
</feature>
<evidence type="ECO:0000256" key="1">
    <source>
        <dbReference type="ARBA" id="ARBA00022553"/>
    </source>
</evidence>
<feature type="compositionally biased region" description="Low complexity" evidence="10">
    <location>
        <begin position="1223"/>
        <end position="1238"/>
    </location>
</feature>
<dbReference type="InterPro" id="IPR002110">
    <property type="entry name" value="Ankyrin_rpt"/>
</dbReference>
<evidence type="ECO:0000256" key="5">
    <source>
        <dbReference type="ARBA" id="ARBA00023043"/>
    </source>
</evidence>
<keyword evidence="14" id="KW-1185">Reference proteome</keyword>
<accession>A0AAE0UNM3</accession>
<feature type="compositionally biased region" description="Basic and acidic residues" evidence="10">
    <location>
        <begin position="426"/>
        <end position="437"/>
    </location>
</feature>
<feature type="region of interest" description="Disordered" evidence="10">
    <location>
        <begin position="2143"/>
        <end position="2258"/>
    </location>
</feature>
<protein>
    <recommendedName>
        <fullName evidence="15">Protein TANC2</fullName>
    </recommendedName>
</protein>
<sequence>MQHIRIMEGVSRSLPSSPLLSHQALSMRLQPLKRPPAHRPAVGARERIPAAGEPENYTLLIWIIPPDSVTRKTVTTHDLQRGGNIRIVMQRLEQYVLFSRENVCVSVCDVCVGASSLPKAPPPPPRRPKGAERGQASSFTSVLSPALCWKRRRRRSIGAMDVRKVCTRSAWLRRKRPRPYERSRFSSSSSSLLRRWMSRLCCASRACSSSLSASDQSLLQPSCCTRPRGAQGMVGDTGDSGTKEYQQEDWEQAGEDQDEEVVEEDNDDSGDQDDNDNNDDANDYGNDEEDEEDVDVDECEPKDEEERGEDSQDLGPPPSVDEAANTLMTRLGFLLGDKMAEGSDRATYGYEEPEESQAVSMTQRISPCSSLASSSASPPPGSPCSTLPAGGPGSAGAYGSITSPTSTLESRDSGIIATLTSYSENADRAGKHNDGSRLKLRQTGKSSGGDSFLYRVDENMAASTYSLNKIPERSLEHSTSHSAHSIPLYLMPRPNSVAATSSAHLEDLAYLDEQRQAPLRTSLRMPRQNSSAGRSGSDLRACTSIPSWQSNSLRFAPYRAPDIALKPLLFEVPSVMPDAVFTGREWLFQEVDAQLRGGEGTSRGVVIVGNVGFGKTAIISRLVALSCHGNRMRQIASESPHASPKHGDTLPLSQPQSAHGTLVGSSSCPGTPEMRRRQEEALRRLSSQVVGYHYCQADNAYTCLVPEFVHNMAALLCRAPQLQAYRELLLRQPHLQSLLSLRSCVQEPVTAFTRGLLEPLHTLHRERKVACDEDLIILIDGLNEAEFHKPDYGDTIVSFLCKTIERFPQWLKLVVTVRTSLQDITRRLPFHRISLDRLEESDAIDSDLQGYILHRLQSSQEIQNNVALNGKLDNAAFTKLSAHLKGLSRGSYLYLKLTLDLIEKGYLVLKSSSYKVVPVSLAEVYLLLLNMRFPTQSSFERVLPLLNVAVASLHPLTDEQALGAVNAGVIRGTALHWDDFQQRAELLAPFLMKRRDGTRMFVHASFREWLIWREDGEKTKFLCDPRSGHTLLAFWFSRQDGKLNRQQTIELGHHILKAHIFKGLSKKVGVSSSVLQGLWVSYSTEGLSAALASLRNLYTPNIKHLTITIISINTISPSPSHHHHHLNQHHLTITISPSSQSTPSHHITIISINTIHHHHLNQHISINTISPYHHLINTISINTISPYHLNQHHLTITISPSSQSTPSHHITIISINTISINTISPSPSSQSTPSQSTPSHHHHLNQHHLTITISPSPSTPSHHTISINTISINTISPSSQSTPSHHHHLINTISINTISITPSHHHLNQHHLTITISHHLPSQSPHHQHHHHQHHLTITISINTISPSPSHHHHLNHHHLTITISINTISPSPSHHHHLNQHHLTVTITISPSPSHHHHLNQHHLTHINTISPSPSQSTPSHHHHLTITISPSPSHHHHLTITISINTISPSPSQSTPSHRHHLNQHHLTITISPSPSHHHHLNQHHLNQHHLTITISNNTISPSPSQSTSSQSTSSQHHHHQDLNHHHITNITINISNIINTVSRLLILGGANVNYRTEVLNNAPVLCVYAHLGYVEMVTLLLEFGADVNGPSESGLTPLGYAAATGHLTIITTLCSKNAKVDHVDRNGQCPLVHAALRGHLEVVKFLLEFDWSSDAAFSKTHAVQQALIAAASMGYSEIASYLLDLPEKDEDDEERPQINSFDTLWGETALTAAAGRGKLDVCRLLLEQGASVSQPNRRGIVPLFSAVRQGHWQIVELLQNHGADVNMADKQGRTPLMVAASEGHLATAEFLLEQGASLALMDKEGLTALSWACLKGHLPLVRALVERGAATAHADKSGRTPLDLAAFYGDSEVVQFLVEHGAMIEHVDYSGMRPLDRAVGCRNTSVVVALLKKGAKIGPATWAMATSKPDIMIVLLSKLIEEGDGFYKKGKVKEAAQRYQYALKKFPREGFTEDLKSFRELKVSLLLNLSRCRRKMNDFGMAEEFASRALELKPKSYEAFYARARAKRSSRQFHAALEDLSEAIRLCPNNREIQRLLQRVEEECCQVAQQQQLDPPPSPPHEQAPPMVPHPPTLEPRLSDMDPVQDLFEEDEDYLERDLDGLPLAVTAEPRSSPSGLPVIQNMPPFPSHLPYISGSASMSQAYDLRPSPPSMSSPTRQGYQSTSPSLSPTHQTTHYRPSPPHTSPAHQASSSSSSSSYHFSPPPSPLRRGAYTSENAAIYRPQSASVSSNRYQQEALSGRPKSPLAKMGSQRSLQQQTQWLQPAKAQIVRTNQASGSVHSTAYSHVAQSMRGHVPGDVDELGEVAYSSPLQMQGSVYIEEELPQRPSHAYRPSITGPRYGQMAPQISRSQSAAYYPVQPHEIERQPQLSSPEHPHGLRRPLSATGPTPRPLIHSQSTGLRFSPSSSSLAAGSTTNLGPGFRPSASAQQMEIPLKLAYEGGYSDDLSPVSPPQGTDMRVLGGTYPGEALRARSTPFMGIIDKTARTQQFLQQPSSSSSSSRTWAVSSLDTVVSSPATSPGNMTYGHLAYYNRTNNAHNGHLVEDDYYRSDNTGRVSQAPTYPDIKVARTLPVSQAYQDSDFRQVGHGERQGPSSPIKPKRPFVESNV</sequence>
<dbReference type="EMBL" id="JAUCMX010000024">
    <property type="protein sequence ID" value="KAK3511863.1"/>
    <property type="molecule type" value="Genomic_DNA"/>
</dbReference>
<dbReference type="SMART" id="SM00028">
    <property type="entry name" value="TPR"/>
    <property type="match status" value="3"/>
</dbReference>
<feature type="compositionally biased region" description="Acidic residues" evidence="10">
    <location>
        <begin position="247"/>
        <end position="312"/>
    </location>
</feature>
<feature type="compositionally biased region" description="Pro residues" evidence="10">
    <location>
        <begin position="2057"/>
        <end position="2077"/>
    </location>
</feature>
<evidence type="ECO:0000313" key="13">
    <source>
        <dbReference type="EMBL" id="KAK3511863.1"/>
    </source>
</evidence>
<evidence type="ECO:0000259" key="11">
    <source>
        <dbReference type="Pfam" id="PF25520"/>
    </source>
</evidence>
<feature type="repeat" description="ANK" evidence="8">
    <location>
        <begin position="1840"/>
        <end position="1872"/>
    </location>
</feature>
<dbReference type="Pfam" id="PF25521">
    <property type="entry name" value="WHD_TANC1"/>
    <property type="match status" value="1"/>
</dbReference>
<dbReference type="SUPFAM" id="SSF48452">
    <property type="entry name" value="TPR-like"/>
    <property type="match status" value="1"/>
</dbReference>
<feature type="compositionally biased region" description="Low complexity" evidence="10">
    <location>
        <begin position="1498"/>
        <end position="1517"/>
    </location>
</feature>
<feature type="domain" description="TANC1/2-like AAA+ ATPase lid" evidence="11">
    <location>
        <begin position="836"/>
        <end position="930"/>
    </location>
</feature>
<dbReference type="InterPro" id="IPR050889">
    <property type="entry name" value="Dendritic_Spine_Reg/Scaffold"/>
</dbReference>
<comment type="caution">
    <text evidence="13">The sequence shown here is derived from an EMBL/GenBank/DDBJ whole genome shotgun (WGS) entry which is preliminary data.</text>
</comment>
<feature type="repeat" description="ANK" evidence="8">
    <location>
        <begin position="1708"/>
        <end position="1740"/>
    </location>
</feature>
<keyword evidence="5 8" id="KW-0040">ANK repeat</keyword>
<dbReference type="SUPFAM" id="SSF48403">
    <property type="entry name" value="Ankyrin repeat"/>
    <property type="match status" value="1"/>
</dbReference>
<dbReference type="Gene3D" id="1.25.40.10">
    <property type="entry name" value="Tetratricopeptide repeat domain"/>
    <property type="match status" value="1"/>
</dbReference>
<comment type="subcellular location">
    <subcellularLocation>
        <location evidence="6">Postsynapse</location>
    </subcellularLocation>
</comment>
<feature type="repeat" description="ANK" evidence="8">
    <location>
        <begin position="1629"/>
        <end position="1651"/>
    </location>
</feature>
<reference evidence="13" key="1">
    <citation type="submission" date="2023-06" db="EMBL/GenBank/DDBJ databases">
        <title>Male Hemibagrus guttatus genome.</title>
        <authorList>
            <person name="Bian C."/>
        </authorList>
    </citation>
    <scope>NUCLEOTIDE SEQUENCE</scope>
    <source>
        <strain evidence="13">Male_cb2023</strain>
        <tissue evidence="13">Muscle</tissue>
    </source>
</reference>
<feature type="region of interest" description="Disordered" evidence="10">
    <location>
        <begin position="2577"/>
        <end position="2609"/>
    </location>
</feature>
<evidence type="ECO:0000256" key="9">
    <source>
        <dbReference type="PROSITE-ProRule" id="PRU00339"/>
    </source>
</evidence>
<feature type="compositionally biased region" description="Basic and acidic residues" evidence="10">
    <location>
        <begin position="2581"/>
        <end position="2591"/>
    </location>
</feature>
<dbReference type="PROSITE" id="PS50297">
    <property type="entry name" value="ANK_REP_REGION"/>
    <property type="match status" value="7"/>
</dbReference>
<keyword evidence="3 9" id="KW-0802">TPR repeat</keyword>
<evidence type="ECO:0000259" key="12">
    <source>
        <dbReference type="Pfam" id="PF25521"/>
    </source>
</evidence>
<feature type="domain" description="TANC1/2-like winged helix" evidence="12">
    <location>
        <begin position="932"/>
        <end position="1085"/>
    </location>
</feature>
<dbReference type="PANTHER" id="PTHR24166">
    <property type="entry name" value="ROLLING PEBBLES, ISOFORM B"/>
    <property type="match status" value="1"/>
</dbReference>
<proteinExistence type="inferred from homology"/>
<dbReference type="FunFam" id="1.25.40.20:FF:000022">
    <property type="entry name" value="protein TANC2 isoform X1"/>
    <property type="match status" value="1"/>
</dbReference>
<feature type="repeat" description="ANK" evidence="8">
    <location>
        <begin position="1807"/>
        <end position="1839"/>
    </location>
</feature>
<feature type="region of interest" description="Disordered" evidence="10">
    <location>
        <begin position="2368"/>
        <end position="2428"/>
    </location>
</feature>
<evidence type="ECO:0000313" key="14">
    <source>
        <dbReference type="Proteomes" id="UP001274896"/>
    </source>
</evidence>
<dbReference type="FunFam" id="1.25.40.20:FF:000036">
    <property type="entry name" value="protein TANC2 isoform X2"/>
    <property type="match status" value="1"/>
</dbReference>